<proteinExistence type="predicted"/>
<dbReference type="KEGG" id="nhl:Nhal_2030"/>
<evidence type="ECO:0000256" key="1">
    <source>
        <dbReference type="SAM" id="MobiDB-lite"/>
    </source>
</evidence>
<dbReference type="SUPFAM" id="SSF55797">
    <property type="entry name" value="PR-1-like"/>
    <property type="match status" value="1"/>
</dbReference>
<dbReference type="PANTHER" id="PTHR31157">
    <property type="entry name" value="SCP DOMAIN-CONTAINING PROTEIN"/>
    <property type="match status" value="1"/>
</dbReference>
<dbReference type="OrthoDB" id="68195at2"/>
<dbReference type="EMBL" id="CP001798">
    <property type="protein sequence ID" value="ADE15137.1"/>
    <property type="molecule type" value="Genomic_DNA"/>
</dbReference>
<dbReference type="PANTHER" id="PTHR31157:SF1">
    <property type="entry name" value="SCP DOMAIN-CONTAINING PROTEIN"/>
    <property type="match status" value="1"/>
</dbReference>
<dbReference type="HOGENOM" id="CLU_503280_0_0_6"/>
<dbReference type="Proteomes" id="UP000001844">
    <property type="component" value="Chromosome"/>
</dbReference>
<evidence type="ECO:0000259" key="2">
    <source>
        <dbReference type="Pfam" id="PF00188"/>
    </source>
</evidence>
<keyword evidence="4" id="KW-1185">Reference proteome</keyword>
<accession>D5C4F3</accession>
<name>D5C4F3_NITHN</name>
<dbReference type="InterPro" id="IPR035940">
    <property type="entry name" value="CAP_sf"/>
</dbReference>
<feature type="domain" description="SCP" evidence="2">
    <location>
        <begin position="339"/>
        <end position="454"/>
    </location>
</feature>
<protein>
    <submittedName>
        <fullName evidence="3">SCP-like extracellular</fullName>
    </submittedName>
</protein>
<gene>
    <name evidence="3" type="ordered locus">Nhal_2030</name>
</gene>
<dbReference type="Pfam" id="PF00188">
    <property type="entry name" value="CAP"/>
    <property type="match status" value="1"/>
</dbReference>
<dbReference type="SUPFAM" id="SSF69318">
    <property type="entry name" value="Integrin alpha N-terminal domain"/>
    <property type="match status" value="1"/>
</dbReference>
<dbReference type="InterPro" id="IPR014044">
    <property type="entry name" value="CAP_dom"/>
</dbReference>
<dbReference type="CDD" id="cd05379">
    <property type="entry name" value="CAP_bacterial"/>
    <property type="match status" value="1"/>
</dbReference>
<dbReference type="InterPro" id="IPR028994">
    <property type="entry name" value="Integrin_alpha_N"/>
</dbReference>
<organism evidence="3 4">
    <name type="scientific">Nitrosococcus halophilus (strain Nc4)</name>
    <dbReference type="NCBI Taxonomy" id="472759"/>
    <lineage>
        <taxon>Bacteria</taxon>
        <taxon>Pseudomonadati</taxon>
        <taxon>Pseudomonadota</taxon>
        <taxon>Gammaproteobacteria</taxon>
        <taxon>Chromatiales</taxon>
        <taxon>Chromatiaceae</taxon>
        <taxon>Nitrosococcus</taxon>
    </lineage>
</organism>
<dbReference type="STRING" id="472759.Nhal_2030"/>
<reference evidence="4" key="1">
    <citation type="submission" date="2010-04" db="EMBL/GenBank/DDBJ databases">
        <title>Complete genome sequence of Nitrosococcus halophilus Nc4, a salt-adapted, aerobic obligate ammonia-oxidizing sulfur purple bacterium.</title>
        <authorList>
            <consortium name="US DOE Joint Genome Institute"/>
            <person name="Campbell M.A."/>
            <person name="Malfatti S.A."/>
            <person name="Chain P.S.G."/>
            <person name="Heidelberg J.F."/>
            <person name="Ward B.B."/>
            <person name="Klotz M.G."/>
        </authorList>
    </citation>
    <scope>NUCLEOTIDE SEQUENCE [LARGE SCALE GENOMIC DNA]</scope>
    <source>
        <strain evidence="4">Nc4</strain>
    </source>
</reference>
<dbReference type="eggNOG" id="COG2340">
    <property type="taxonomic scope" value="Bacteria"/>
</dbReference>
<evidence type="ECO:0000313" key="3">
    <source>
        <dbReference type="EMBL" id="ADE15137.1"/>
    </source>
</evidence>
<evidence type="ECO:0000313" key="4">
    <source>
        <dbReference type="Proteomes" id="UP000001844"/>
    </source>
</evidence>
<dbReference type="Gene3D" id="3.40.33.10">
    <property type="entry name" value="CAP"/>
    <property type="match status" value="1"/>
</dbReference>
<dbReference type="AlphaFoldDB" id="D5C4F3"/>
<feature type="region of interest" description="Disordered" evidence="1">
    <location>
        <begin position="304"/>
        <end position="327"/>
    </location>
</feature>
<sequence>MYHNPRRLRGALFILILFLLSTTVLATEEKLAIIKNNANQPALTLQIYNPPLETEGGMGAKLFQDVHIFGNIPSFATEDINGIEGDEFLFIPQGRNGVNGLYLYAATAEERSLSFRLLAEDRYLGRNTQFATFCDCDSDPQKEVALIHRHPEGNYQLVVYDLPTTIRGNALAIADVSEIGNNIVGLSAGDWVGDGKDELVIAKKNPDDTFSVEIYQPPHPISEDLGLPLLSYSNLGRDIIPHGLAAGDFDDDGEDEIAIVRSQANGEHSLEIFDPPTAVEEDTPVPIASDLSIGKDIAKITAFKTKTPEQSQPPPPEMVESADDNDSHSLLPQEQELIQLINQERQKNNLSSLTIHNALVAAAKRHSEDMAQNNFLSHTGSDGSTPFTRMTDAGYSYRTAGENVAAGYTSPQAVLAGWMNSSGHRRNILNANYCELGVGYVYKEESTYRHYWTLTLGCR</sequence>